<dbReference type="GeneID" id="93573550"/>
<evidence type="ECO:0000313" key="1">
    <source>
        <dbReference type="EMBL" id="OJJ70433.1"/>
    </source>
</evidence>
<sequence>MASPTLHPPAEIRAAAMAVANALTHYETYALVGGSACVVLGSTRATQDIDFVVPCGETSRARQLLRASSDFEVDARTNHTTYKTRSPVQIEILTPLLLFKELFDESTEVISVEGIKVLKPALLLNAKCGSVTGRSTEDKRKSDSFDIIFLLNFCAHNPEYLPRADEVPRATRQLVHILIQLYGGEDVWERAGYNLQTGRFNRN</sequence>
<dbReference type="SUPFAM" id="SSF81301">
    <property type="entry name" value="Nucleotidyltransferase"/>
    <property type="match status" value="1"/>
</dbReference>
<name>A0A1L9UFL5_ASPBC</name>
<dbReference type="InterPro" id="IPR043519">
    <property type="entry name" value="NT_sf"/>
</dbReference>
<dbReference type="OrthoDB" id="5419802at2759"/>
<reference evidence="2" key="1">
    <citation type="journal article" date="2017" name="Genome Biol.">
        <title>Comparative genomics reveals high biological diversity and specific adaptations in the industrially and medically important fungal genus Aspergillus.</title>
        <authorList>
            <person name="de Vries R.P."/>
            <person name="Riley R."/>
            <person name="Wiebenga A."/>
            <person name="Aguilar-Osorio G."/>
            <person name="Amillis S."/>
            <person name="Uchima C.A."/>
            <person name="Anderluh G."/>
            <person name="Asadollahi M."/>
            <person name="Askin M."/>
            <person name="Barry K."/>
            <person name="Battaglia E."/>
            <person name="Bayram O."/>
            <person name="Benocci T."/>
            <person name="Braus-Stromeyer S.A."/>
            <person name="Caldana C."/>
            <person name="Canovas D."/>
            <person name="Cerqueira G.C."/>
            <person name="Chen F."/>
            <person name="Chen W."/>
            <person name="Choi C."/>
            <person name="Clum A."/>
            <person name="Dos Santos R.A."/>
            <person name="Damasio A.R."/>
            <person name="Diallinas G."/>
            <person name="Emri T."/>
            <person name="Fekete E."/>
            <person name="Flipphi M."/>
            <person name="Freyberg S."/>
            <person name="Gallo A."/>
            <person name="Gournas C."/>
            <person name="Habgood R."/>
            <person name="Hainaut M."/>
            <person name="Harispe M.L."/>
            <person name="Henrissat B."/>
            <person name="Hilden K.S."/>
            <person name="Hope R."/>
            <person name="Hossain A."/>
            <person name="Karabika E."/>
            <person name="Karaffa L."/>
            <person name="Karanyi Z."/>
            <person name="Krasevec N."/>
            <person name="Kuo A."/>
            <person name="Kusch H."/>
            <person name="LaButti K."/>
            <person name="Lagendijk E.L."/>
            <person name="Lapidus A."/>
            <person name="Levasseur A."/>
            <person name="Lindquist E."/>
            <person name="Lipzen A."/>
            <person name="Logrieco A.F."/>
            <person name="MacCabe A."/>
            <person name="Maekelae M.R."/>
            <person name="Malavazi I."/>
            <person name="Melin P."/>
            <person name="Meyer V."/>
            <person name="Mielnichuk N."/>
            <person name="Miskei M."/>
            <person name="Molnar A.P."/>
            <person name="Mule G."/>
            <person name="Ngan C.Y."/>
            <person name="Orejas M."/>
            <person name="Orosz E."/>
            <person name="Ouedraogo J.P."/>
            <person name="Overkamp K.M."/>
            <person name="Park H.-S."/>
            <person name="Perrone G."/>
            <person name="Piumi F."/>
            <person name="Punt P.J."/>
            <person name="Ram A.F."/>
            <person name="Ramon A."/>
            <person name="Rauscher S."/>
            <person name="Record E."/>
            <person name="Riano-Pachon D.M."/>
            <person name="Robert V."/>
            <person name="Roehrig J."/>
            <person name="Ruller R."/>
            <person name="Salamov A."/>
            <person name="Salih N.S."/>
            <person name="Samson R.A."/>
            <person name="Sandor E."/>
            <person name="Sanguinetti M."/>
            <person name="Schuetze T."/>
            <person name="Sepcic K."/>
            <person name="Shelest E."/>
            <person name="Sherlock G."/>
            <person name="Sophianopoulou V."/>
            <person name="Squina F.M."/>
            <person name="Sun H."/>
            <person name="Susca A."/>
            <person name="Todd R.B."/>
            <person name="Tsang A."/>
            <person name="Unkles S.E."/>
            <person name="van de Wiele N."/>
            <person name="van Rossen-Uffink D."/>
            <person name="Oliveira J.V."/>
            <person name="Vesth T.C."/>
            <person name="Visser J."/>
            <person name="Yu J.-H."/>
            <person name="Zhou M."/>
            <person name="Andersen M.R."/>
            <person name="Archer D.B."/>
            <person name="Baker S.E."/>
            <person name="Benoit I."/>
            <person name="Brakhage A.A."/>
            <person name="Braus G.H."/>
            <person name="Fischer R."/>
            <person name="Frisvad J.C."/>
            <person name="Goldman G.H."/>
            <person name="Houbraken J."/>
            <person name="Oakley B."/>
            <person name="Pocsi I."/>
            <person name="Scazzocchio C."/>
            <person name="Seiboth B."/>
            <person name="vanKuyk P.A."/>
            <person name="Wortman J."/>
            <person name="Dyer P.S."/>
            <person name="Grigoriev I.V."/>
        </authorList>
    </citation>
    <scope>NUCLEOTIDE SEQUENCE [LARGE SCALE GENOMIC DNA]</scope>
    <source>
        <strain evidence="2">CBS 101740 / IMI 381727 / IBT 21946</strain>
    </source>
</reference>
<accession>A0A1L9UFL5</accession>
<dbReference type="AlphaFoldDB" id="A0A1L9UFL5"/>
<proteinExistence type="predicted"/>
<dbReference type="Proteomes" id="UP000184499">
    <property type="component" value="Unassembled WGS sequence"/>
</dbReference>
<keyword evidence="2" id="KW-1185">Reference proteome</keyword>
<dbReference type="EMBL" id="KV878686">
    <property type="protein sequence ID" value="OJJ70433.1"/>
    <property type="molecule type" value="Genomic_DNA"/>
</dbReference>
<organism evidence="1 2">
    <name type="scientific">Aspergillus brasiliensis (strain CBS 101740 / IMI 381727 / IBT 21946)</name>
    <dbReference type="NCBI Taxonomy" id="767769"/>
    <lineage>
        <taxon>Eukaryota</taxon>
        <taxon>Fungi</taxon>
        <taxon>Dikarya</taxon>
        <taxon>Ascomycota</taxon>
        <taxon>Pezizomycotina</taxon>
        <taxon>Eurotiomycetes</taxon>
        <taxon>Eurotiomycetidae</taxon>
        <taxon>Eurotiales</taxon>
        <taxon>Aspergillaceae</taxon>
        <taxon>Aspergillus</taxon>
        <taxon>Aspergillus subgen. Circumdati</taxon>
    </lineage>
</organism>
<gene>
    <name evidence="1" type="ORF">ASPBRDRAFT_197139</name>
</gene>
<dbReference type="VEuPathDB" id="FungiDB:ASPBRDRAFT_197139"/>
<evidence type="ECO:0000313" key="2">
    <source>
        <dbReference type="Proteomes" id="UP000184499"/>
    </source>
</evidence>
<dbReference type="OMA" id="ARTYHTW"/>
<dbReference type="Gene3D" id="3.30.460.40">
    <property type="match status" value="1"/>
</dbReference>
<dbReference type="RefSeq" id="XP_067477681.1">
    <property type="nucleotide sequence ID" value="XM_067621062.1"/>
</dbReference>
<protein>
    <submittedName>
        <fullName evidence="1">Uncharacterized protein</fullName>
    </submittedName>
</protein>